<evidence type="ECO:0000313" key="1">
    <source>
        <dbReference type="EMBL" id="GGH60892.1"/>
    </source>
</evidence>
<dbReference type="Proteomes" id="UP000600171">
    <property type="component" value="Unassembled WGS sequence"/>
</dbReference>
<keyword evidence="2" id="KW-1185">Reference proteome</keyword>
<name>A0A917IS27_9MICC</name>
<organism evidence="1 2">
    <name type="scientific">Rothia aerolata</name>
    <dbReference type="NCBI Taxonomy" id="1812262"/>
    <lineage>
        <taxon>Bacteria</taxon>
        <taxon>Bacillati</taxon>
        <taxon>Actinomycetota</taxon>
        <taxon>Actinomycetes</taxon>
        <taxon>Micrococcales</taxon>
        <taxon>Micrococcaceae</taxon>
        <taxon>Rothia</taxon>
    </lineage>
</organism>
<dbReference type="AlphaFoldDB" id="A0A917IS27"/>
<evidence type="ECO:0000313" key="2">
    <source>
        <dbReference type="Proteomes" id="UP000600171"/>
    </source>
</evidence>
<dbReference type="EMBL" id="BMDC01000001">
    <property type="protein sequence ID" value="GGH60892.1"/>
    <property type="molecule type" value="Genomic_DNA"/>
</dbReference>
<gene>
    <name evidence="1" type="ORF">GCM10007359_09540</name>
</gene>
<reference evidence="1 2" key="1">
    <citation type="journal article" date="2014" name="Int. J. Syst. Evol. Microbiol.">
        <title>Complete genome sequence of Corynebacterium casei LMG S-19264T (=DSM 44701T), isolated from a smear-ripened cheese.</title>
        <authorList>
            <consortium name="US DOE Joint Genome Institute (JGI-PGF)"/>
            <person name="Walter F."/>
            <person name="Albersmeier A."/>
            <person name="Kalinowski J."/>
            <person name="Ruckert C."/>
        </authorList>
    </citation>
    <scope>NUCLEOTIDE SEQUENCE [LARGE SCALE GENOMIC DNA]</scope>
    <source>
        <strain evidence="1 2">CCM 8669</strain>
    </source>
</reference>
<accession>A0A917IS27</accession>
<protein>
    <submittedName>
        <fullName evidence="1">Uncharacterized protein</fullName>
    </submittedName>
</protein>
<comment type="caution">
    <text evidence="1">The sequence shown here is derived from an EMBL/GenBank/DDBJ whole genome shotgun (WGS) entry which is preliminary data.</text>
</comment>
<proteinExistence type="predicted"/>
<sequence>MKPGHQTVPRLHLGEGAYLYNPVNNDRWGETKNFPGSKFPRNARVPKSIDLRRHTHPRIDA</sequence>